<feature type="binding site" evidence="19">
    <location>
        <position position="478"/>
    </location>
    <ligand>
        <name>phosphoenolpyruvate</name>
        <dbReference type="ChEBI" id="CHEBI:58702"/>
    </ligand>
</feature>
<keyword evidence="15 17" id="KW-0460">Magnesium</keyword>
<dbReference type="PANTHER" id="PTHR46244">
    <property type="entry name" value="PHOSPHOENOLPYRUVATE-PROTEIN PHOSPHOTRANSFERASE"/>
    <property type="match status" value="1"/>
</dbReference>
<protein>
    <recommendedName>
        <fullName evidence="7 17">Phosphoenolpyruvate-protein phosphotransferase</fullName>
        <ecNumber evidence="6 17">2.7.3.9</ecNumber>
    </recommendedName>
    <alternativeName>
        <fullName evidence="16 17">Phosphotransferase system, enzyme I</fullName>
    </alternativeName>
</protein>
<gene>
    <name evidence="24" type="ordered locus">Spico_1685</name>
</gene>
<dbReference type="InterPro" id="IPR040442">
    <property type="entry name" value="Pyrv_kinase-like_dom_sf"/>
</dbReference>
<dbReference type="PROSITE" id="PS00742">
    <property type="entry name" value="PEP_ENZYMES_2"/>
    <property type="match status" value="1"/>
</dbReference>
<dbReference type="InterPro" id="IPR006318">
    <property type="entry name" value="PTS_EI-like"/>
</dbReference>
<dbReference type="Pfam" id="PF00391">
    <property type="entry name" value="PEP-utilizers"/>
    <property type="match status" value="1"/>
</dbReference>
<evidence type="ECO:0000256" key="17">
    <source>
        <dbReference type="PIRNR" id="PIRNR000732"/>
    </source>
</evidence>
<sequence length="588" mass="64618">MKVLTGIGASQGLALGPALVYRHAKQMIPHTKIRGSKTRKHALADSEEARFDSAVEAVKTDIMAFSDAPDASVSPASHEHADILDTHLMMLQDSEFHATVKNLIRTDAINAEWAVERACDLFTSSLEAAQKDAVLTERTVDIKDVGTRIIRSLTGTDHGQIVKTDKDVILVCDSVLPSEVMDMDRSHVKGIILADGSRTSHAAILFRSYNIPAVVAVRDVLDQIAGDDEIFIDGTEGEVIIRMEPDDHSRMQSFCEGRWATWERTVRDLAFHKAVTTDGKFIPLKANVEVLAELDMLAKIGCDGIGLYRTEFLFIHSHSLPSEDKQFAAYRAMVKGMEAQGAVTIRTLDIGGDKIIPGMELGESNPALGWRAVRFTLAEPAIFLTQLRAILRASAYGKVRIMFPMISGLLELEMALKILEQAKSELRSRNMPFDEDITVGTMIEVPSAALCSDILARKVDFFSIGTNDLIQYTIAVDRSNSRTAYLYRPLHPGVLRLLKIIIDNAHQAGITVESCGEMAGTTTGALLLMGLGIDGLSMTSQSLLDVRKAIRSISYDAAREMALHALNLTNAQEIEDYIRKTIHDRSTT</sequence>
<dbReference type="Gene3D" id="1.10.274.10">
    <property type="entry name" value="PtsI, HPr-binding domain"/>
    <property type="match status" value="1"/>
</dbReference>
<dbReference type="EC" id="2.7.3.9" evidence="6 17"/>
<dbReference type="InterPro" id="IPR023151">
    <property type="entry name" value="PEP_util_CS"/>
</dbReference>
<keyword evidence="13 17" id="KW-0479">Metal-binding</keyword>
<feature type="active site" description="Tele-phosphohistidine intermediate" evidence="18">
    <location>
        <position position="201"/>
    </location>
</feature>
<dbReference type="GO" id="GO:0005737">
    <property type="term" value="C:cytoplasm"/>
    <property type="evidence" value="ECO:0007669"/>
    <property type="project" value="UniProtKB-SubCell"/>
</dbReference>
<evidence type="ECO:0000256" key="11">
    <source>
        <dbReference type="ARBA" id="ARBA00022679"/>
    </source>
</evidence>
<dbReference type="KEGG" id="scc:Spico_1685"/>
<dbReference type="GO" id="GO:0016301">
    <property type="term" value="F:kinase activity"/>
    <property type="evidence" value="ECO:0007669"/>
    <property type="project" value="UniProtKB-KW"/>
</dbReference>
<feature type="binding site" evidence="20">
    <location>
        <position position="468"/>
    </location>
    <ligand>
        <name>Mg(2+)</name>
        <dbReference type="ChEBI" id="CHEBI:18420"/>
    </ligand>
</feature>
<evidence type="ECO:0000259" key="21">
    <source>
        <dbReference type="Pfam" id="PF00391"/>
    </source>
</evidence>
<dbReference type="OrthoDB" id="9765468at2"/>
<evidence type="ECO:0000256" key="2">
    <source>
        <dbReference type="ARBA" id="ARBA00001946"/>
    </source>
</evidence>
<dbReference type="InterPro" id="IPR050499">
    <property type="entry name" value="PEP-utilizing_PTS_enzyme"/>
</dbReference>
<dbReference type="RefSeq" id="WP_013740276.1">
    <property type="nucleotide sequence ID" value="NC_015436.1"/>
</dbReference>
<accession>F4GKK0</accession>
<evidence type="ECO:0000256" key="20">
    <source>
        <dbReference type="PIRSR" id="PIRSR000732-3"/>
    </source>
</evidence>
<dbReference type="STRING" id="760011.Spico_1685"/>
<feature type="binding site" evidence="20">
    <location>
        <position position="444"/>
    </location>
    <ligand>
        <name>Mg(2+)</name>
        <dbReference type="ChEBI" id="CHEBI:18420"/>
    </ligand>
</feature>
<evidence type="ECO:0000256" key="5">
    <source>
        <dbReference type="ARBA" id="ARBA00007837"/>
    </source>
</evidence>
<dbReference type="PANTHER" id="PTHR46244:SF3">
    <property type="entry name" value="PHOSPHOENOLPYRUVATE-PROTEIN PHOSPHOTRANSFERASE"/>
    <property type="match status" value="1"/>
</dbReference>
<evidence type="ECO:0000313" key="25">
    <source>
        <dbReference type="Proteomes" id="UP000007939"/>
    </source>
</evidence>
<keyword evidence="10 17" id="KW-0762">Sugar transport</keyword>
<dbReference type="PIRSF" id="PIRSF000732">
    <property type="entry name" value="PTS_enzyme_I"/>
    <property type="match status" value="1"/>
</dbReference>
<dbReference type="GO" id="GO:0046872">
    <property type="term" value="F:metal ion binding"/>
    <property type="evidence" value="ECO:0007669"/>
    <property type="project" value="UniProtKB-KW"/>
</dbReference>
<evidence type="ECO:0000256" key="13">
    <source>
        <dbReference type="ARBA" id="ARBA00022723"/>
    </source>
</evidence>
<comment type="catalytic activity">
    <reaction evidence="1 17">
        <text>L-histidyl-[protein] + phosphoenolpyruvate = N(pros)-phospho-L-histidyl-[protein] + pyruvate</text>
        <dbReference type="Rhea" id="RHEA:23880"/>
        <dbReference type="Rhea" id="RHEA-COMP:9745"/>
        <dbReference type="Rhea" id="RHEA-COMP:9746"/>
        <dbReference type="ChEBI" id="CHEBI:15361"/>
        <dbReference type="ChEBI" id="CHEBI:29979"/>
        <dbReference type="ChEBI" id="CHEBI:58702"/>
        <dbReference type="ChEBI" id="CHEBI:64837"/>
        <dbReference type="EC" id="2.7.3.9"/>
    </reaction>
</comment>
<evidence type="ECO:0000256" key="8">
    <source>
        <dbReference type="ARBA" id="ARBA00022448"/>
    </source>
</evidence>
<dbReference type="GO" id="GO:0008965">
    <property type="term" value="F:phosphoenolpyruvate-protein phosphotransferase activity"/>
    <property type="evidence" value="ECO:0007669"/>
    <property type="project" value="UniProtKB-EC"/>
</dbReference>
<dbReference type="Proteomes" id="UP000007939">
    <property type="component" value="Chromosome"/>
</dbReference>
<keyword evidence="8 17" id="KW-0813">Transport</keyword>
<evidence type="ECO:0000256" key="3">
    <source>
        <dbReference type="ARBA" id="ARBA00002728"/>
    </source>
</evidence>
<dbReference type="SUPFAM" id="SSF51621">
    <property type="entry name" value="Phosphoenolpyruvate/pyruvate domain"/>
    <property type="match status" value="1"/>
</dbReference>
<dbReference type="InterPro" id="IPR036637">
    <property type="entry name" value="Phosphohistidine_dom_sf"/>
</dbReference>
<evidence type="ECO:0000259" key="22">
    <source>
        <dbReference type="Pfam" id="PF02896"/>
    </source>
</evidence>
<keyword evidence="14 17" id="KW-0418">Kinase</keyword>
<feature type="binding site" evidence="19">
    <location>
        <begin position="467"/>
        <end position="468"/>
    </location>
    <ligand>
        <name>phosphoenolpyruvate</name>
        <dbReference type="ChEBI" id="CHEBI:58702"/>
    </ligand>
</feature>
<evidence type="ECO:0000259" key="23">
    <source>
        <dbReference type="Pfam" id="PF05524"/>
    </source>
</evidence>
<feature type="domain" description="Phosphotransferase system enzyme I N-terminal" evidence="23">
    <location>
        <begin position="5"/>
        <end position="138"/>
    </location>
</feature>
<feature type="binding site" evidence="19">
    <location>
        <position position="346"/>
    </location>
    <ligand>
        <name>phosphoenolpyruvate</name>
        <dbReference type="ChEBI" id="CHEBI:58702"/>
    </ligand>
</feature>
<evidence type="ECO:0000256" key="4">
    <source>
        <dbReference type="ARBA" id="ARBA00004496"/>
    </source>
</evidence>
<dbReference type="Gene3D" id="3.20.20.60">
    <property type="entry name" value="Phosphoenolpyruvate-binding domains"/>
    <property type="match status" value="1"/>
</dbReference>
<evidence type="ECO:0000256" key="6">
    <source>
        <dbReference type="ARBA" id="ARBA00012232"/>
    </source>
</evidence>
<proteinExistence type="inferred from homology"/>
<dbReference type="InterPro" id="IPR008731">
    <property type="entry name" value="PTS_EIN"/>
</dbReference>
<dbReference type="Pfam" id="PF05524">
    <property type="entry name" value="PEP-utilisers_N"/>
    <property type="match status" value="1"/>
</dbReference>
<feature type="active site" description="Proton donor" evidence="18">
    <location>
        <position position="515"/>
    </location>
</feature>
<organism evidence="24 25">
    <name type="scientific">Parasphaerochaeta coccoides (strain ATCC BAA-1237 / DSM 17374 / SPN1)</name>
    <name type="common">Sphaerochaeta coccoides</name>
    <dbReference type="NCBI Taxonomy" id="760011"/>
    <lineage>
        <taxon>Bacteria</taxon>
        <taxon>Pseudomonadati</taxon>
        <taxon>Spirochaetota</taxon>
        <taxon>Spirochaetia</taxon>
        <taxon>Spirochaetales</taxon>
        <taxon>Sphaerochaetaceae</taxon>
        <taxon>Parasphaerochaeta</taxon>
    </lineage>
</organism>
<keyword evidence="12 17" id="KW-0598">Phosphotransferase system</keyword>
<dbReference type="SUPFAM" id="SSF52009">
    <property type="entry name" value="Phosphohistidine domain"/>
    <property type="match status" value="1"/>
</dbReference>
<evidence type="ECO:0000256" key="19">
    <source>
        <dbReference type="PIRSR" id="PIRSR000732-2"/>
    </source>
</evidence>
<keyword evidence="25" id="KW-1185">Reference proteome</keyword>
<evidence type="ECO:0000256" key="7">
    <source>
        <dbReference type="ARBA" id="ARBA00016544"/>
    </source>
</evidence>
<dbReference type="Gene3D" id="3.50.30.10">
    <property type="entry name" value="Phosphohistidine domain"/>
    <property type="match status" value="1"/>
</dbReference>
<reference evidence="24 25" key="2">
    <citation type="journal article" date="2012" name="Stand. Genomic Sci.">
        <title>Complete genome sequence of the termite hindgut bacterium Spirochaeta coccoides type strain (SPN1(T)), reclassification in the genus Sphaerochaeta as Sphaerochaeta coccoides comb. nov. and emendations of the family Spirochaetaceae and the genus Sphaerochaeta.</title>
        <authorList>
            <person name="Abt B."/>
            <person name="Han C."/>
            <person name="Scheuner C."/>
            <person name="Lu M."/>
            <person name="Lapidus A."/>
            <person name="Nolan M."/>
            <person name="Lucas S."/>
            <person name="Hammon N."/>
            <person name="Deshpande S."/>
            <person name="Cheng J.F."/>
            <person name="Tapia R."/>
            <person name="Goodwin L.A."/>
            <person name="Pitluck S."/>
            <person name="Liolios K."/>
            <person name="Pagani I."/>
            <person name="Ivanova N."/>
            <person name="Mavromatis K."/>
            <person name="Mikhailova N."/>
            <person name="Huntemann M."/>
            <person name="Pati A."/>
            <person name="Chen A."/>
            <person name="Palaniappan K."/>
            <person name="Land M."/>
            <person name="Hauser L."/>
            <person name="Brambilla E.M."/>
            <person name="Rohde M."/>
            <person name="Spring S."/>
            <person name="Gronow S."/>
            <person name="Goker M."/>
            <person name="Woyke T."/>
            <person name="Bristow J."/>
            <person name="Eisen J.A."/>
            <person name="Markowitz V."/>
            <person name="Hugenholtz P."/>
            <person name="Kyrpides N.C."/>
            <person name="Klenk H.P."/>
            <person name="Detter J.C."/>
        </authorList>
    </citation>
    <scope>NUCLEOTIDE SEQUENCE [LARGE SCALE GENOMIC DNA]</scope>
    <source>
        <strain evidence="25">ATCC BAA-1237 / DSM 17374 / SPN1</strain>
    </source>
</reference>
<comment type="function">
    <text evidence="3 17">General (non sugar-specific) component of the phosphoenolpyruvate-dependent sugar phosphotransferase system (sugar PTS). This major carbohydrate active-transport system catalyzes the phosphorylation of incoming sugar substrates concomitantly with their translocation across the cell membrane. Enzyme I transfers the phosphoryl group from phosphoenolpyruvate (PEP) to the phosphoryl carrier protein (HPr).</text>
</comment>
<feature type="binding site" evidence="19">
    <location>
        <position position="309"/>
    </location>
    <ligand>
        <name>phosphoenolpyruvate</name>
        <dbReference type="ChEBI" id="CHEBI:58702"/>
    </ligand>
</feature>
<evidence type="ECO:0000256" key="14">
    <source>
        <dbReference type="ARBA" id="ARBA00022777"/>
    </source>
</evidence>
<evidence type="ECO:0000256" key="9">
    <source>
        <dbReference type="ARBA" id="ARBA00022490"/>
    </source>
</evidence>
<dbReference type="NCBIfam" id="TIGR01417">
    <property type="entry name" value="PTS_I_fam"/>
    <property type="match status" value="1"/>
</dbReference>
<dbReference type="HOGENOM" id="CLU_007308_7_0_12"/>
<evidence type="ECO:0000256" key="1">
    <source>
        <dbReference type="ARBA" id="ARBA00000683"/>
    </source>
</evidence>
<evidence type="ECO:0000256" key="16">
    <source>
        <dbReference type="ARBA" id="ARBA00033235"/>
    </source>
</evidence>
<dbReference type="EMBL" id="CP002659">
    <property type="protein sequence ID" value="AEC02883.1"/>
    <property type="molecule type" value="Genomic_DNA"/>
</dbReference>
<dbReference type="InterPro" id="IPR036618">
    <property type="entry name" value="PtsI_HPr-bd_sf"/>
</dbReference>
<dbReference type="GO" id="GO:0009401">
    <property type="term" value="P:phosphoenolpyruvate-dependent sugar phosphotransferase system"/>
    <property type="evidence" value="ECO:0007669"/>
    <property type="project" value="UniProtKB-KW"/>
</dbReference>
<dbReference type="SUPFAM" id="SSF47831">
    <property type="entry name" value="Enzyme I of the PEP:sugar phosphotransferase system HPr-binding (sub)domain"/>
    <property type="match status" value="1"/>
</dbReference>
<comment type="subcellular location">
    <subcellularLocation>
        <location evidence="4 17">Cytoplasm</location>
    </subcellularLocation>
</comment>
<dbReference type="InterPro" id="IPR008279">
    <property type="entry name" value="PEP-util_enz_mobile_dom"/>
</dbReference>
<feature type="domain" description="PEP-utilising enzyme mobile" evidence="21">
    <location>
        <begin position="165"/>
        <end position="237"/>
    </location>
</feature>
<evidence type="ECO:0000256" key="15">
    <source>
        <dbReference type="ARBA" id="ARBA00022842"/>
    </source>
</evidence>
<dbReference type="InterPro" id="IPR000121">
    <property type="entry name" value="PEP_util_C"/>
</dbReference>
<dbReference type="eggNOG" id="COG1080">
    <property type="taxonomic scope" value="Bacteria"/>
</dbReference>
<evidence type="ECO:0000256" key="12">
    <source>
        <dbReference type="ARBA" id="ARBA00022683"/>
    </source>
</evidence>
<dbReference type="InterPro" id="IPR015813">
    <property type="entry name" value="Pyrv/PenolPyrv_kinase-like_dom"/>
</dbReference>
<feature type="domain" description="PEP-utilising enzyme C-terminal" evidence="22">
    <location>
        <begin position="268"/>
        <end position="553"/>
    </location>
</feature>
<evidence type="ECO:0000256" key="10">
    <source>
        <dbReference type="ARBA" id="ARBA00022597"/>
    </source>
</evidence>
<evidence type="ECO:0000313" key="24">
    <source>
        <dbReference type="EMBL" id="AEC02883.1"/>
    </source>
</evidence>
<keyword evidence="9 17" id="KW-0963">Cytoplasm</keyword>
<reference evidence="25" key="1">
    <citation type="submission" date="2011-04" db="EMBL/GenBank/DDBJ databases">
        <title>The complete genome of Spirochaeta coccoides DSM 17374.</title>
        <authorList>
            <person name="Lucas S."/>
            <person name="Copeland A."/>
            <person name="Lapidus A."/>
            <person name="Bruce D."/>
            <person name="Goodwin L."/>
            <person name="Pitluck S."/>
            <person name="Peters L."/>
            <person name="Kyrpides N."/>
            <person name="Mavromatis K."/>
            <person name="Pagani I."/>
            <person name="Ivanova N."/>
            <person name="Ovchinnikova G."/>
            <person name="Lu M."/>
            <person name="Detter J.C."/>
            <person name="Tapia R."/>
            <person name="Han C."/>
            <person name="Land M."/>
            <person name="Hauser L."/>
            <person name="Markowitz V."/>
            <person name="Cheng J.-F."/>
            <person name="Hugenholtz P."/>
            <person name="Woyke T."/>
            <person name="Wu D."/>
            <person name="Spring S."/>
            <person name="Schroeder M."/>
            <person name="Brambilla E."/>
            <person name="Klenk H.-P."/>
            <person name="Eisen J.A."/>
        </authorList>
    </citation>
    <scope>NUCLEOTIDE SEQUENCE [LARGE SCALE GENOMIC DNA]</scope>
    <source>
        <strain evidence="25">ATCC BAA-1237 / DSM 17374 / SPN1</strain>
    </source>
</reference>
<dbReference type="PRINTS" id="PR01736">
    <property type="entry name" value="PHPHTRNFRASE"/>
</dbReference>
<name>F4GKK0_PARC1</name>
<dbReference type="InterPro" id="IPR024692">
    <property type="entry name" value="PTS_EI"/>
</dbReference>
<dbReference type="AlphaFoldDB" id="F4GKK0"/>
<comment type="similarity">
    <text evidence="5 17">Belongs to the PEP-utilizing enzyme family.</text>
</comment>
<evidence type="ECO:0000256" key="18">
    <source>
        <dbReference type="PIRSR" id="PIRSR000732-1"/>
    </source>
</evidence>
<comment type="cofactor">
    <cofactor evidence="2 17 20">
        <name>Mg(2+)</name>
        <dbReference type="ChEBI" id="CHEBI:18420"/>
    </cofactor>
</comment>
<dbReference type="Pfam" id="PF02896">
    <property type="entry name" value="PEP-utilizers_C"/>
    <property type="match status" value="1"/>
</dbReference>
<keyword evidence="11 17" id="KW-0808">Transferase</keyword>